<accession>A0A850H382</accession>
<dbReference type="InterPro" id="IPR038444">
    <property type="entry name" value="DUF465_sf"/>
</dbReference>
<sequence length="69" mass="8120">MTHKSPDAKIMKPYLRKLMREHRALNRMIDTTKTIGASEQVKAMKRLRLRLKDKITALQRHYYGRGLPG</sequence>
<evidence type="ECO:0000313" key="2">
    <source>
        <dbReference type="Proteomes" id="UP000561438"/>
    </source>
</evidence>
<dbReference type="Pfam" id="PF04325">
    <property type="entry name" value="DUF465"/>
    <property type="match status" value="1"/>
</dbReference>
<dbReference type="RefSeq" id="WP_176265846.1">
    <property type="nucleotide sequence ID" value="NZ_JABWGV010000001.1"/>
</dbReference>
<proteinExistence type="predicted"/>
<keyword evidence="2" id="KW-1185">Reference proteome</keyword>
<comment type="caution">
    <text evidence="1">The sequence shown here is derived from an EMBL/GenBank/DDBJ whole genome shotgun (WGS) entry which is preliminary data.</text>
</comment>
<protein>
    <submittedName>
        <fullName evidence="1">YdcH family protein</fullName>
    </submittedName>
</protein>
<organism evidence="1 2">
    <name type="scientific">Qipengyuania atrilutea</name>
    <dbReference type="NCBI Taxonomy" id="2744473"/>
    <lineage>
        <taxon>Bacteria</taxon>
        <taxon>Pseudomonadati</taxon>
        <taxon>Pseudomonadota</taxon>
        <taxon>Alphaproteobacteria</taxon>
        <taxon>Sphingomonadales</taxon>
        <taxon>Erythrobacteraceae</taxon>
        <taxon>Qipengyuania</taxon>
    </lineage>
</organism>
<dbReference type="AlphaFoldDB" id="A0A850H382"/>
<evidence type="ECO:0000313" key="1">
    <source>
        <dbReference type="EMBL" id="NVD43515.1"/>
    </source>
</evidence>
<dbReference type="EMBL" id="JABWGV010000001">
    <property type="protein sequence ID" value="NVD43515.1"/>
    <property type="molecule type" value="Genomic_DNA"/>
</dbReference>
<dbReference type="Gene3D" id="6.10.280.50">
    <property type="match status" value="1"/>
</dbReference>
<dbReference type="InterPro" id="IPR007420">
    <property type="entry name" value="DUF465"/>
</dbReference>
<dbReference type="Proteomes" id="UP000561438">
    <property type="component" value="Unassembled WGS sequence"/>
</dbReference>
<gene>
    <name evidence="1" type="ORF">HUV48_00600</name>
</gene>
<reference evidence="1 2" key="1">
    <citation type="submission" date="2020-06" db="EMBL/GenBank/DDBJ databases">
        <title>Altererythrobacter sp. HHU K3-1.</title>
        <authorList>
            <person name="Zhang D."/>
            <person name="Xue H."/>
        </authorList>
    </citation>
    <scope>NUCLEOTIDE SEQUENCE [LARGE SCALE GENOMIC DNA]</scope>
    <source>
        <strain evidence="1 2">HHU K3-1</strain>
    </source>
</reference>
<name>A0A850H382_9SPHN</name>